<keyword evidence="3" id="KW-1185">Reference proteome</keyword>
<dbReference type="STRING" id="1050202.GCA_000384035_03542"/>
<dbReference type="InParanoid" id="A0A2T0GW32"/>
<gene>
    <name evidence="2" type="ORF">CEP50_10865</name>
</gene>
<evidence type="ECO:0000313" key="2">
    <source>
        <dbReference type="EMBL" id="PRW63312.1"/>
    </source>
</evidence>
<keyword evidence="1" id="KW-1133">Transmembrane helix</keyword>
<dbReference type="AlphaFoldDB" id="A0A2T0GW32"/>
<dbReference type="Proteomes" id="UP000239352">
    <property type="component" value="Unassembled WGS sequence"/>
</dbReference>
<accession>A0A2T0GW32</accession>
<evidence type="ECO:0000256" key="1">
    <source>
        <dbReference type="SAM" id="Phobius"/>
    </source>
</evidence>
<protein>
    <recommendedName>
        <fullName evidence="4">DUF485 domain-containing protein</fullName>
    </recommendedName>
</protein>
<evidence type="ECO:0000313" key="3">
    <source>
        <dbReference type="Proteomes" id="UP000239352"/>
    </source>
</evidence>
<keyword evidence="1" id="KW-0812">Transmembrane</keyword>
<proteinExistence type="predicted"/>
<keyword evidence="1" id="KW-0472">Membrane</keyword>
<feature type="transmembrane region" description="Helical" evidence="1">
    <location>
        <begin position="96"/>
        <end position="116"/>
    </location>
</feature>
<organism evidence="2 3">
    <name type="scientific">Actinopolyspora mortivallis</name>
    <dbReference type="NCBI Taxonomy" id="33906"/>
    <lineage>
        <taxon>Bacteria</taxon>
        <taxon>Bacillati</taxon>
        <taxon>Actinomycetota</taxon>
        <taxon>Actinomycetes</taxon>
        <taxon>Actinopolysporales</taxon>
        <taxon>Actinopolysporaceae</taxon>
        <taxon>Actinopolyspora</taxon>
    </lineage>
</organism>
<evidence type="ECO:0008006" key="4">
    <source>
        <dbReference type="Google" id="ProtNLM"/>
    </source>
</evidence>
<feature type="transmembrane region" description="Helical" evidence="1">
    <location>
        <begin position="63"/>
        <end position="84"/>
    </location>
</feature>
<reference evidence="2 3" key="1">
    <citation type="submission" date="2018-03" db="EMBL/GenBank/DDBJ databases">
        <title>Actinopolyspora mortivallis from Sahara, screening for active biomolecules.</title>
        <authorList>
            <person name="Selama O."/>
            <person name="Wellington E.M.H."/>
            <person name="Hacene H."/>
        </authorList>
    </citation>
    <scope>NUCLEOTIDE SEQUENCE [LARGE SCALE GENOMIC DNA]</scope>
    <source>
        <strain evidence="2 3">M5A</strain>
    </source>
</reference>
<comment type="caution">
    <text evidence="2">The sequence shown here is derived from an EMBL/GenBank/DDBJ whole genome shotgun (WGS) entry which is preliminary data.</text>
</comment>
<name>A0A2T0GW32_ACTMO</name>
<dbReference type="EMBL" id="PVSR01000016">
    <property type="protein sequence ID" value="PRW63312.1"/>
    <property type="molecule type" value="Genomic_DNA"/>
</dbReference>
<sequence length="134" mass="14959">MAVVTTNSTPERPHPRAPRRKRVVLANRSGAREVQRTVIDLEDQNSMSEALVHSLVRAQLRAALVLAAVAGLVLGALPVLLRFVPALSEVRPFGVPLPWLVLGVFPFPFILMIGYLGTRWAERNEREFTELVQR</sequence>